<name>A0A433QHM3_9FUNG</name>
<comment type="caution">
    <text evidence="1">The sequence shown here is derived from an EMBL/GenBank/DDBJ whole genome shotgun (WGS) entry which is preliminary data.</text>
</comment>
<dbReference type="InterPro" id="IPR032710">
    <property type="entry name" value="NTF2-like_dom_sf"/>
</dbReference>
<proteinExistence type="predicted"/>
<gene>
    <name evidence="1" type="ORF">BC938DRAFT_480809</name>
</gene>
<evidence type="ECO:0008006" key="3">
    <source>
        <dbReference type="Google" id="ProtNLM"/>
    </source>
</evidence>
<accession>A0A433QHM3</accession>
<dbReference type="SUPFAM" id="SSF54427">
    <property type="entry name" value="NTF2-like"/>
    <property type="match status" value="1"/>
</dbReference>
<evidence type="ECO:0000313" key="1">
    <source>
        <dbReference type="EMBL" id="RUS29306.1"/>
    </source>
</evidence>
<reference evidence="1 2" key="1">
    <citation type="journal article" date="2018" name="New Phytol.">
        <title>Phylogenomics of Endogonaceae and evolution of mycorrhizas within Mucoromycota.</title>
        <authorList>
            <person name="Chang Y."/>
            <person name="Desiro A."/>
            <person name="Na H."/>
            <person name="Sandor L."/>
            <person name="Lipzen A."/>
            <person name="Clum A."/>
            <person name="Barry K."/>
            <person name="Grigoriev I.V."/>
            <person name="Martin F.M."/>
            <person name="Stajich J.E."/>
            <person name="Smith M.E."/>
            <person name="Bonito G."/>
            <person name="Spatafora J.W."/>
        </authorList>
    </citation>
    <scope>NUCLEOTIDE SEQUENCE [LARGE SCALE GENOMIC DNA]</scope>
    <source>
        <strain evidence="1 2">AD002</strain>
    </source>
</reference>
<dbReference type="AlphaFoldDB" id="A0A433QHM3"/>
<evidence type="ECO:0000313" key="2">
    <source>
        <dbReference type="Proteomes" id="UP000274822"/>
    </source>
</evidence>
<keyword evidence="2" id="KW-1185">Reference proteome</keyword>
<dbReference type="EMBL" id="RBNJ01005310">
    <property type="protein sequence ID" value="RUS29306.1"/>
    <property type="molecule type" value="Genomic_DNA"/>
</dbReference>
<sequence length="177" mass="19995">MQKVLLTFEKGTWEKNHPKAQTYVFRMNSNEKVVAQQCHAAIFSGDLRRQKEAIAEHYTVDAGRDKFLGIFRTAASTFGPLRADVLHITEEPRSSSRPTAYLFFDFLLTFHVLRALPITMRMLTVLEVNPRGQVVRHEDIFSIKDMLAAVPVLGPLYMGVARSVVSEVVGRVGEIFS</sequence>
<organism evidence="1 2">
    <name type="scientific">Jimgerdemannia flammicorona</name>
    <dbReference type="NCBI Taxonomy" id="994334"/>
    <lineage>
        <taxon>Eukaryota</taxon>
        <taxon>Fungi</taxon>
        <taxon>Fungi incertae sedis</taxon>
        <taxon>Mucoromycota</taxon>
        <taxon>Mucoromycotina</taxon>
        <taxon>Endogonomycetes</taxon>
        <taxon>Endogonales</taxon>
        <taxon>Endogonaceae</taxon>
        <taxon>Jimgerdemannia</taxon>
    </lineage>
</organism>
<protein>
    <recommendedName>
        <fullName evidence="3">SnoaL-like domain-containing protein</fullName>
    </recommendedName>
</protein>
<dbReference type="Proteomes" id="UP000274822">
    <property type="component" value="Unassembled WGS sequence"/>
</dbReference>